<dbReference type="GO" id="GO:0043022">
    <property type="term" value="F:ribosome binding"/>
    <property type="evidence" value="ECO:0007669"/>
    <property type="project" value="TreeGrafter"/>
</dbReference>
<evidence type="ECO:0000256" key="15">
    <source>
        <dbReference type="SAM" id="Coils"/>
    </source>
</evidence>
<dbReference type="AlphaFoldDB" id="C9LA10"/>
<dbReference type="SUPFAM" id="SSF54534">
    <property type="entry name" value="FKBP-like"/>
    <property type="match status" value="1"/>
</dbReference>
<dbReference type="GO" id="GO:0003755">
    <property type="term" value="F:peptidyl-prolyl cis-trans isomerase activity"/>
    <property type="evidence" value="ECO:0007669"/>
    <property type="project" value="UniProtKB-UniRule"/>
</dbReference>
<evidence type="ECO:0000256" key="5">
    <source>
        <dbReference type="ARBA" id="ARBA00022618"/>
    </source>
</evidence>
<evidence type="ECO:0000256" key="10">
    <source>
        <dbReference type="ARBA" id="ARBA00024849"/>
    </source>
</evidence>
<evidence type="ECO:0000256" key="9">
    <source>
        <dbReference type="ARBA" id="ARBA00023306"/>
    </source>
</evidence>
<dbReference type="eggNOG" id="COG0544">
    <property type="taxonomic scope" value="Bacteria"/>
</dbReference>
<dbReference type="InterPro" id="IPR001179">
    <property type="entry name" value="PPIase_FKBP_dom"/>
</dbReference>
<dbReference type="NCBIfam" id="TIGR00115">
    <property type="entry name" value="tig"/>
    <property type="match status" value="1"/>
</dbReference>
<sequence length="447" mass="50393">MHIEFKEELFTMSVQVENLEKNMAKLTIEVSAEEFEKAVQNAYLRSRGKITIPGFRKGKAPRVMIEKMYGAGIFFEDAANALIQAEYPKAADESGLEIVSQPEIDVVQIEKGKSFIFTAEVAVKPEVTLGEYKGLEVEVSPADVTEEEIAAELKREQENNSRTIDVDDRAVADGDMVTLDFEGFVDGVAFEGGKGTDYPLTIGSNSFIPGFEEQLVGAEIGVEKEVNVTFPENYHANDLAGKAAVFKCTVKAIKVKELPELDDEFAKDVSEFDTLDAYKADIEKKLKERKEAVAKREREDKAVDAVIENAQMDIPEAMIQNQIQQLMQDFIRRMQAQGLSIDQYYQFTGLDNAKIQEQMRPQALKRIQSRLVLEKIAETENIQISDEKFEEELKAMADMYKMEVEKLKEVMGDYEKEQIKKDMAVQEAVTLVAESAKVVEKKEEKAE</sequence>
<comment type="subcellular location">
    <subcellularLocation>
        <location evidence="12">Cytoplasm</location>
    </subcellularLocation>
    <text evidence="12">About half TF is bound to the ribosome near the polypeptide exit tunnel while the other half is free in the cytoplasm.</text>
</comment>
<dbReference type="Gene3D" id="3.10.50.40">
    <property type="match status" value="1"/>
</dbReference>
<dbReference type="EMBL" id="ABYU02000029">
    <property type="protein sequence ID" value="EEX21147.1"/>
    <property type="molecule type" value="Genomic_DNA"/>
</dbReference>
<dbReference type="Pfam" id="PF05698">
    <property type="entry name" value="Trigger_C"/>
    <property type="match status" value="1"/>
</dbReference>
<evidence type="ECO:0000256" key="6">
    <source>
        <dbReference type="ARBA" id="ARBA00023110"/>
    </source>
</evidence>
<dbReference type="GO" id="GO:0051083">
    <property type="term" value="P:'de novo' cotranslational protein folding"/>
    <property type="evidence" value="ECO:0007669"/>
    <property type="project" value="TreeGrafter"/>
</dbReference>
<feature type="coiled-coil region" evidence="15">
    <location>
        <begin position="390"/>
        <end position="417"/>
    </location>
</feature>
<dbReference type="PANTHER" id="PTHR30560">
    <property type="entry name" value="TRIGGER FACTOR CHAPERONE AND PEPTIDYL-PROLYL CIS/TRANS ISOMERASE"/>
    <property type="match status" value="1"/>
</dbReference>
<proteinExistence type="inferred from homology"/>
<keyword evidence="7 12" id="KW-0143">Chaperone</keyword>
<dbReference type="EC" id="5.2.1.8" evidence="3 12"/>
<evidence type="ECO:0000256" key="11">
    <source>
        <dbReference type="ARBA" id="ARBA00029986"/>
    </source>
</evidence>
<name>C9LA10_BLAHA</name>
<feature type="domain" description="PPIase FKBP-type" evidence="16">
    <location>
        <begin position="174"/>
        <end position="256"/>
    </location>
</feature>
<evidence type="ECO:0000256" key="7">
    <source>
        <dbReference type="ARBA" id="ARBA00023186"/>
    </source>
</evidence>
<evidence type="ECO:0000256" key="3">
    <source>
        <dbReference type="ARBA" id="ARBA00013194"/>
    </source>
</evidence>
<gene>
    <name evidence="12 17" type="primary">tig</name>
    <name evidence="17" type="ORF">BLAHAN_06250</name>
</gene>
<keyword evidence="12" id="KW-0963">Cytoplasm</keyword>
<dbReference type="SUPFAM" id="SSF109998">
    <property type="entry name" value="Triger factor/SurA peptide-binding domain-like"/>
    <property type="match status" value="1"/>
</dbReference>
<evidence type="ECO:0000256" key="1">
    <source>
        <dbReference type="ARBA" id="ARBA00000971"/>
    </source>
</evidence>
<comment type="domain">
    <text evidence="12">Consists of 3 domains; the N-terminus binds the ribosome, the middle domain has PPIase activity, while the C-terminus has intrinsic chaperone activity on its own.</text>
</comment>
<dbReference type="InterPro" id="IPR008881">
    <property type="entry name" value="Trigger_fac_ribosome-bd_bac"/>
</dbReference>
<feature type="coiled-coil region" evidence="15">
    <location>
        <begin position="9"/>
        <end position="36"/>
    </location>
</feature>
<dbReference type="PROSITE" id="PS50059">
    <property type="entry name" value="FKBP_PPIASE"/>
    <property type="match status" value="1"/>
</dbReference>
<dbReference type="Pfam" id="PF05697">
    <property type="entry name" value="Trigger_N"/>
    <property type="match status" value="1"/>
</dbReference>
<evidence type="ECO:0000256" key="2">
    <source>
        <dbReference type="ARBA" id="ARBA00005464"/>
    </source>
</evidence>
<evidence type="ECO:0000256" key="8">
    <source>
        <dbReference type="ARBA" id="ARBA00023235"/>
    </source>
</evidence>
<evidence type="ECO:0000256" key="4">
    <source>
        <dbReference type="ARBA" id="ARBA00016902"/>
    </source>
</evidence>
<evidence type="ECO:0000256" key="12">
    <source>
        <dbReference type="HAMAP-Rule" id="MF_00303"/>
    </source>
</evidence>
<dbReference type="InterPro" id="IPR036611">
    <property type="entry name" value="Trigger_fac_ribosome-bd_sf"/>
</dbReference>
<dbReference type="GO" id="GO:0043335">
    <property type="term" value="P:protein unfolding"/>
    <property type="evidence" value="ECO:0007669"/>
    <property type="project" value="TreeGrafter"/>
</dbReference>
<dbReference type="GO" id="GO:0015031">
    <property type="term" value="P:protein transport"/>
    <property type="evidence" value="ECO:0007669"/>
    <property type="project" value="UniProtKB-UniRule"/>
</dbReference>
<dbReference type="GO" id="GO:0005737">
    <property type="term" value="C:cytoplasm"/>
    <property type="evidence" value="ECO:0007669"/>
    <property type="project" value="UniProtKB-SubCell"/>
</dbReference>
<accession>C9LA10</accession>
<comment type="function">
    <text evidence="10 12">Involved in protein export. Acts as a chaperone by maintaining the newly synthesized protein in an open conformation. Functions as a peptidyl-prolyl cis-trans isomerase.</text>
</comment>
<keyword evidence="6 12" id="KW-0697">Rotamase</keyword>
<dbReference type="GO" id="GO:0051301">
    <property type="term" value="P:cell division"/>
    <property type="evidence" value="ECO:0007669"/>
    <property type="project" value="UniProtKB-KW"/>
</dbReference>
<dbReference type="InterPro" id="IPR046357">
    <property type="entry name" value="PPIase_dom_sf"/>
</dbReference>
<dbReference type="FunFam" id="3.10.50.40:FF:000001">
    <property type="entry name" value="Trigger factor"/>
    <property type="match status" value="1"/>
</dbReference>
<keyword evidence="5 12" id="KW-0132">Cell division</keyword>
<dbReference type="InterPro" id="IPR027304">
    <property type="entry name" value="Trigger_fact/SurA_dom_sf"/>
</dbReference>
<dbReference type="HOGENOM" id="CLU_033058_3_2_9"/>
<evidence type="ECO:0000256" key="13">
    <source>
        <dbReference type="PROSITE-ProRule" id="PRU00277"/>
    </source>
</evidence>
<dbReference type="Gene3D" id="1.10.3120.10">
    <property type="entry name" value="Trigger factor, C-terminal domain"/>
    <property type="match status" value="1"/>
</dbReference>
<dbReference type="SUPFAM" id="SSF102735">
    <property type="entry name" value="Trigger factor ribosome-binding domain"/>
    <property type="match status" value="1"/>
</dbReference>
<dbReference type="HAMAP" id="MF_00303">
    <property type="entry name" value="Trigger_factor_Tig"/>
    <property type="match status" value="1"/>
</dbReference>
<keyword evidence="18" id="KW-1185">Reference proteome</keyword>
<comment type="catalytic activity">
    <reaction evidence="1 12 13">
        <text>[protein]-peptidylproline (omega=180) = [protein]-peptidylproline (omega=0)</text>
        <dbReference type="Rhea" id="RHEA:16237"/>
        <dbReference type="Rhea" id="RHEA-COMP:10747"/>
        <dbReference type="Rhea" id="RHEA-COMP:10748"/>
        <dbReference type="ChEBI" id="CHEBI:83833"/>
        <dbReference type="ChEBI" id="CHEBI:83834"/>
        <dbReference type="EC" id="5.2.1.8"/>
    </reaction>
</comment>
<evidence type="ECO:0000313" key="17">
    <source>
        <dbReference type="EMBL" id="EEX21147.1"/>
    </source>
</evidence>
<organism evidence="17 18">
    <name type="scientific">Blautia hansenii DSM 20583</name>
    <dbReference type="NCBI Taxonomy" id="537007"/>
    <lineage>
        <taxon>Bacteria</taxon>
        <taxon>Bacillati</taxon>
        <taxon>Bacillota</taxon>
        <taxon>Clostridia</taxon>
        <taxon>Lachnospirales</taxon>
        <taxon>Lachnospiraceae</taxon>
        <taxon>Blautia</taxon>
    </lineage>
</organism>
<dbReference type="PANTHER" id="PTHR30560:SF3">
    <property type="entry name" value="TRIGGER FACTOR-LIKE PROTEIN TIG, CHLOROPLASTIC"/>
    <property type="match status" value="1"/>
</dbReference>
<keyword evidence="9 12" id="KW-0131">Cell cycle</keyword>
<dbReference type="Gene3D" id="3.30.70.1050">
    <property type="entry name" value="Trigger factor ribosome-binding domain"/>
    <property type="match status" value="1"/>
</dbReference>
<evidence type="ECO:0000259" key="16">
    <source>
        <dbReference type="PROSITE" id="PS50059"/>
    </source>
</evidence>
<dbReference type="GO" id="GO:0044183">
    <property type="term" value="F:protein folding chaperone"/>
    <property type="evidence" value="ECO:0007669"/>
    <property type="project" value="TreeGrafter"/>
</dbReference>
<dbReference type="Pfam" id="PF00254">
    <property type="entry name" value="FKBP_C"/>
    <property type="match status" value="1"/>
</dbReference>
<evidence type="ECO:0000313" key="18">
    <source>
        <dbReference type="Proteomes" id="UP000003755"/>
    </source>
</evidence>
<dbReference type="InterPro" id="IPR008880">
    <property type="entry name" value="Trigger_fac_C"/>
</dbReference>
<comment type="caution">
    <text evidence="17">The sequence shown here is derived from an EMBL/GenBank/DDBJ whole genome shotgun (WGS) entry which is preliminary data.</text>
</comment>
<dbReference type="InterPro" id="IPR005215">
    <property type="entry name" value="Trig_fac"/>
</dbReference>
<evidence type="ECO:0000256" key="14">
    <source>
        <dbReference type="RuleBase" id="RU003914"/>
    </source>
</evidence>
<dbReference type="STRING" id="537007.BLAHAN_06250"/>
<keyword evidence="15" id="KW-0175">Coiled coil</keyword>
<dbReference type="Proteomes" id="UP000003755">
    <property type="component" value="Unassembled WGS sequence"/>
</dbReference>
<reference evidence="17" key="1">
    <citation type="submission" date="2009-09" db="EMBL/GenBank/DDBJ databases">
        <authorList>
            <person name="Weinstock G."/>
            <person name="Sodergren E."/>
            <person name="Clifton S."/>
            <person name="Fulton L."/>
            <person name="Fulton B."/>
            <person name="Courtney L."/>
            <person name="Fronick C."/>
            <person name="Harrison M."/>
            <person name="Strong C."/>
            <person name="Farmer C."/>
            <person name="Delahaunty K."/>
            <person name="Markovic C."/>
            <person name="Hall O."/>
            <person name="Minx P."/>
            <person name="Tomlinson C."/>
            <person name="Mitreva M."/>
            <person name="Nelson J."/>
            <person name="Hou S."/>
            <person name="Wollam A."/>
            <person name="Pepin K.H."/>
            <person name="Johnson M."/>
            <person name="Bhonagiri V."/>
            <person name="Nash W.E."/>
            <person name="Warren W."/>
            <person name="Chinwalla A."/>
            <person name="Mardis E.R."/>
            <person name="Wilson R.K."/>
        </authorList>
    </citation>
    <scope>NUCLEOTIDE SEQUENCE [LARGE SCALE GENOMIC DNA]</scope>
    <source>
        <strain evidence="17">DSM 20583</strain>
    </source>
</reference>
<keyword evidence="8 12" id="KW-0413">Isomerase</keyword>
<comment type="similarity">
    <text evidence="2 12 14">Belongs to the FKBP-type PPIase family. Tig subfamily.</text>
</comment>
<dbReference type="PIRSF" id="PIRSF003095">
    <property type="entry name" value="Trigger_factor"/>
    <property type="match status" value="1"/>
</dbReference>
<dbReference type="InterPro" id="IPR037041">
    <property type="entry name" value="Trigger_fac_C_sf"/>
</dbReference>
<protein>
    <recommendedName>
        <fullName evidence="4 12">Trigger factor</fullName>
        <shortName evidence="12">TF</shortName>
        <ecNumber evidence="3 12">5.2.1.8</ecNumber>
    </recommendedName>
    <alternativeName>
        <fullName evidence="11 12">PPIase</fullName>
    </alternativeName>
</protein>